<dbReference type="SUPFAM" id="SSF57889">
    <property type="entry name" value="Cysteine-rich domain"/>
    <property type="match status" value="2"/>
</dbReference>
<dbReference type="InterPro" id="IPR046349">
    <property type="entry name" value="C1-like_sf"/>
</dbReference>
<feature type="domain" description="DC1" evidence="3">
    <location>
        <begin position="61"/>
        <end position="108"/>
    </location>
</feature>
<dbReference type="Proteomes" id="UP000594638">
    <property type="component" value="Unassembled WGS sequence"/>
</dbReference>
<evidence type="ECO:0000313" key="4">
    <source>
        <dbReference type="EMBL" id="CAA2955016.1"/>
    </source>
</evidence>
<feature type="domain" description="DC1" evidence="3">
    <location>
        <begin position="117"/>
        <end position="169"/>
    </location>
</feature>
<dbReference type="Pfam" id="PF03107">
    <property type="entry name" value="C1_2"/>
    <property type="match status" value="3"/>
</dbReference>
<keyword evidence="1" id="KW-0677">Repeat</keyword>
<gene>
    <name evidence="4" type="ORF">OLEA9_A062713</name>
</gene>
<dbReference type="PANTHER" id="PTHR46288:SF27">
    <property type="entry name" value="CYSTEINE_HISTIDINE-RICH C1 DOMAIN FAMILY PROTEIN"/>
    <property type="match status" value="1"/>
</dbReference>
<dbReference type="AlphaFoldDB" id="A0A8S0PMK3"/>
<name>A0A8S0PMK3_OLEEU</name>
<feature type="region of interest" description="Disordered" evidence="2">
    <location>
        <begin position="173"/>
        <end position="198"/>
    </location>
</feature>
<evidence type="ECO:0000313" key="5">
    <source>
        <dbReference type="Proteomes" id="UP000594638"/>
    </source>
</evidence>
<dbReference type="OrthoDB" id="884713at2759"/>
<dbReference type="EMBL" id="CACTIH010000134">
    <property type="protein sequence ID" value="CAA2955016.1"/>
    <property type="molecule type" value="Genomic_DNA"/>
</dbReference>
<reference evidence="4 5" key="1">
    <citation type="submission" date="2019-12" db="EMBL/GenBank/DDBJ databases">
        <authorList>
            <person name="Alioto T."/>
            <person name="Alioto T."/>
            <person name="Gomez Garrido J."/>
        </authorList>
    </citation>
    <scope>NUCLEOTIDE SEQUENCE [LARGE SCALE GENOMIC DNA]</scope>
</reference>
<comment type="caution">
    <text evidence="4">The sequence shown here is derived from an EMBL/GenBank/DDBJ whole genome shotgun (WGS) entry which is preliminary data.</text>
</comment>
<evidence type="ECO:0000259" key="3">
    <source>
        <dbReference type="Pfam" id="PF03107"/>
    </source>
</evidence>
<keyword evidence="5" id="KW-1185">Reference proteome</keyword>
<sequence length="235" mass="27038">MKHFSHPHGLEQSEVQKEEEIICSGCEQELSGLAYICKKRNCDFLLHESCFKLPPNIQHKFHSDHPLDLKSGPPEYSLYYPCDACGDSINAFVYQCQKCDFKIHVTCAFLPDTEICKSHTHPLNLLHSTPNSSEDDLIYTCDVCDGTLSEGYWCYYCPDCDFGTHLECIKSSDLSKEEDDQEEEEEEESDEEESDQVKLIRARIKAENQMARLEFQMKMAKLNAESMASISRTYF</sequence>
<accession>A0A8S0PMK3</accession>
<dbReference type="InterPro" id="IPR004146">
    <property type="entry name" value="DC1"/>
</dbReference>
<protein>
    <recommendedName>
        <fullName evidence="3">DC1 domain-containing protein</fullName>
    </recommendedName>
</protein>
<evidence type="ECO:0000256" key="2">
    <source>
        <dbReference type="SAM" id="MobiDB-lite"/>
    </source>
</evidence>
<feature type="compositionally biased region" description="Acidic residues" evidence="2">
    <location>
        <begin position="176"/>
        <end position="194"/>
    </location>
</feature>
<feature type="domain" description="DC1" evidence="3">
    <location>
        <begin position="4"/>
        <end position="50"/>
    </location>
</feature>
<evidence type="ECO:0000256" key="1">
    <source>
        <dbReference type="ARBA" id="ARBA00022737"/>
    </source>
</evidence>
<organism evidence="4 5">
    <name type="scientific">Olea europaea subsp. europaea</name>
    <dbReference type="NCBI Taxonomy" id="158383"/>
    <lineage>
        <taxon>Eukaryota</taxon>
        <taxon>Viridiplantae</taxon>
        <taxon>Streptophyta</taxon>
        <taxon>Embryophyta</taxon>
        <taxon>Tracheophyta</taxon>
        <taxon>Spermatophyta</taxon>
        <taxon>Magnoliopsida</taxon>
        <taxon>eudicotyledons</taxon>
        <taxon>Gunneridae</taxon>
        <taxon>Pentapetalae</taxon>
        <taxon>asterids</taxon>
        <taxon>lamiids</taxon>
        <taxon>Lamiales</taxon>
        <taxon>Oleaceae</taxon>
        <taxon>Oleeae</taxon>
        <taxon>Olea</taxon>
    </lineage>
</organism>
<proteinExistence type="predicted"/>
<dbReference type="Gramene" id="OE9A062713T1">
    <property type="protein sequence ID" value="OE9A062713C1"/>
    <property type="gene ID" value="OE9A062713"/>
</dbReference>
<dbReference type="Gene3D" id="3.30.60.20">
    <property type="match status" value="1"/>
</dbReference>
<dbReference type="PANTHER" id="PTHR46288">
    <property type="entry name" value="PHORBOL-ESTER/DAG-TYPE DOMAIN-CONTAINING PROTEIN"/>
    <property type="match status" value="1"/>
</dbReference>